<proteinExistence type="inferred from homology"/>
<evidence type="ECO:0000256" key="1">
    <source>
        <dbReference type="ARBA" id="ARBA00004305"/>
    </source>
</evidence>
<sequence length="380" mass="42876">MKSSLRRRVRQASNEDPPYPTFLSHRLFVCCRRSTSAIMRRVISSSLTRGAGTLGVMSGLFQLTQYRFQSQPPPGVPQGRHQDLNAAHAGSKHSDDAQPEFVPPKKPTEVPKLVRINTNEKGITNVQLARAPVNSMSLELFQELNQWMLWLGSNEETKAVIISSAIPTVFSAGLDLVEVHNPKPDRVAVFWQSFQEMWLILNSFPKPIIAAITGNSPAAGCIIAMGCDYRVMARGPKGNTNNNRLYRIGLNETKLGLVAPPWVMPAYAYLLGSRQAERMLQLGETPVADDARNLGLIDEVAADEERAIEVAYQQAERFLSVPQQSRWMARDMMRREYLQMLASDEERNYDTEFFTQFVQSPEVQKNLESYLERLKSCSRK</sequence>
<keyword evidence="5" id="KW-0276">Fatty acid metabolism</keyword>
<comment type="pathway">
    <text evidence="2">Lipid metabolism; fatty acid beta-oxidation.</text>
</comment>
<evidence type="ECO:0000256" key="5">
    <source>
        <dbReference type="ARBA" id="ARBA00022832"/>
    </source>
</evidence>
<keyword evidence="7" id="KW-0007">Acetylation</keyword>
<name>Q4Q636_LEIMA</name>
<dbReference type="VEuPathDB" id="TriTrypDB:LMJSD75_310031800"/>
<comment type="catalytic activity">
    <reaction evidence="12">
        <text>(2E)-tetradecenoyl-CoA = (3Z)-tetradecenoyl-CoA</text>
        <dbReference type="Rhea" id="RHEA:29847"/>
        <dbReference type="ChEBI" id="CHEBI:61405"/>
        <dbReference type="ChEBI" id="CHEBI:61968"/>
    </reaction>
    <physiologicalReaction direction="right-to-left" evidence="12">
        <dbReference type="Rhea" id="RHEA:29849"/>
    </physiologicalReaction>
</comment>
<comment type="catalytic activity">
    <reaction evidence="13">
        <text>(3Z)-dodecenoyl-CoA = (2E)-dodecenoyl-CoA</text>
        <dbReference type="Rhea" id="RHEA:23716"/>
        <dbReference type="ChEBI" id="CHEBI:57330"/>
        <dbReference type="ChEBI" id="CHEBI:58543"/>
        <dbReference type="EC" id="5.3.3.8"/>
    </reaction>
    <physiologicalReaction direction="left-to-right" evidence="13">
        <dbReference type="Rhea" id="RHEA:23717"/>
    </physiologicalReaction>
</comment>
<evidence type="ECO:0000256" key="2">
    <source>
        <dbReference type="ARBA" id="ARBA00005005"/>
    </source>
</evidence>
<comment type="function">
    <text evidence="15">Key enzyme of fatty acid beta-oxidation. Able to isomerize both 3-cis (3Z) and 3-trans (3E) double bonds into the 2-trans (2E) form in a range of enoyl-CoA species, with a preference for (3Z)-enoyl-CoAs over (3E)-enoyl-CoAs. The catalytic efficiency of this enzyme is not affected by the fatty acyl chain length.</text>
</comment>
<dbReference type="HOGENOM" id="CLU_009834_7_5_1"/>
<dbReference type="VEuPathDB" id="TriTrypDB:LMJLV39_310031800"/>
<evidence type="ECO:0000256" key="3">
    <source>
        <dbReference type="ARBA" id="ARBA00005254"/>
    </source>
</evidence>
<evidence type="ECO:0000256" key="10">
    <source>
        <dbReference type="ARBA" id="ARBA00023235"/>
    </source>
</evidence>
<feature type="region of interest" description="Disordered" evidence="19">
    <location>
        <begin position="68"/>
        <end position="107"/>
    </location>
</feature>
<evidence type="ECO:0000256" key="11">
    <source>
        <dbReference type="ARBA" id="ARBA00050938"/>
    </source>
</evidence>
<comment type="similarity">
    <text evidence="3 18">Belongs to the enoyl-CoA hydratase/isomerase family.</text>
</comment>
<keyword evidence="10 20" id="KW-0413">Isomerase</keyword>
<dbReference type="CDD" id="cd06558">
    <property type="entry name" value="crotonase-like"/>
    <property type="match status" value="1"/>
</dbReference>
<dbReference type="SUPFAM" id="SSF52096">
    <property type="entry name" value="ClpP/crotonase"/>
    <property type="match status" value="1"/>
</dbReference>
<comment type="catalytic activity">
    <reaction evidence="14">
        <text>(3Z)-octenoyl-CoA = (2E)-octenoyl-CoA</text>
        <dbReference type="Rhea" id="RHEA:46044"/>
        <dbReference type="ChEBI" id="CHEBI:62242"/>
        <dbReference type="ChEBI" id="CHEBI:85640"/>
    </reaction>
    <physiologicalReaction direction="left-to-right" evidence="14">
        <dbReference type="Rhea" id="RHEA:46045"/>
    </physiologicalReaction>
</comment>
<dbReference type="GO" id="GO:0005739">
    <property type="term" value="C:mitochondrion"/>
    <property type="evidence" value="ECO:0000318"/>
    <property type="project" value="GO_Central"/>
</dbReference>
<evidence type="ECO:0000256" key="15">
    <source>
        <dbReference type="ARBA" id="ARBA00056147"/>
    </source>
</evidence>
<dbReference type="PANTHER" id="PTHR11941:SF45">
    <property type="entry name" value="ENOYL-COA DELTA ISOMERASE 1, MITOCHONDRIAL"/>
    <property type="match status" value="1"/>
</dbReference>
<protein>
    <recommendedName>
        <fullName evidence="16">Enoyl-CoA delta isomerase 1, mitochondrial</fullName>
    </recommendedName>
    <alternativeName>
        <fullName evidence="17">3,2-trans-enoyl-CoA isomerase</fullName>
    </alternativeName>
</protein>
<evidence type="ECO:0000313" key="20">
    <source>
        <dbReference type="EMBL" id="CAJ08414.1"/>
    </source>
</evidence>
<keyword evidence="8" id="KW-0443">Lipid metabolism</keyword>
<dbReference type="InterPro" id="IPR001753">
    <property type="entry name" value="Enoyl-CoA_hydra/iso"/>
</dbReference>
<dbReference type="GO" id="GO:0004165">
    <property type="term" value="F:delta(3)-delta(2)-enoyl-CoA isomerase activity"/>
    <property type="evidence" value="ECO:0007669"/>
    <property type="project" value="UniProtKB-EC"/>
</dbReference>
<evidence type="ECO:0000256" key="14">
    <source>
        <dbReference type="ARBA" id="ARBA00052542"/>
    </source>
</evidence>
<dbReference type="InParanoid" id="Q4Q636"/>
<gene>
    <name evidence="20" type="ORF">LMJF_31_2250</name>
</gene>
<dbReference type="Gene3D" id="3.90.226.10">
    <property type="entry name" value="2-enoyl-CoA Hydratase, Chain A, domain 1"/>
    <property type="match status" value="1"/>
</dbReference>
<keyword evidence="9" id="KW-0496">Mitochondrion</keyword>
<dbReference type="OMA" id="WFMSSFL"/>
<dbReference type="GO" id="GO:0005759">
    <property type="term" value="C:mitochondrial matrix"/>
    <property type="evidence" value="ECO:0007669"/>
    <property type="project" value="UniProtKB-SubCell"/>
</dbReference>
<evidence type="ECO:0000256" key="4">
    <source>
        <dbReference type="ARBA" id="ARBA00011233"/>
    </source>
</evidence>
<dbReference type="AlphaFoldDB" id="Q4Q636"/>
<dbReference type="GeneID" id="5654157"/>
<keyword evidence="6" id="KW-0809">Transit peptide</keyword>
<evidence type="ECO:0000256" key="17">
    <source>
        <dbReference type="ARBA" id="ARBA00083575"/>
    </source>
</evidence>
<dbReference type="EMBL" id="FR796427">
    <property type="protein sequence ID" value="CAJ08414.1"/>
    <property type="molecule type" value="Genomic_DNA"/>
</dbReference>
<evidence type="ECO:0000256" key="6">
    <source>
        <dbReference type="ARBA" id="ARBA00022946"/>
    </source>
</evidence>
<dbReference type="VEuPathDB" id="TriTrypDB:LmjF.31.2250"/>
<dbReference type="Pfam" id="PF00378">
    <property type="entry name" value="ECH_1"/>
    <property type="match status" value="1"/>
</dbReference>
<accession>Q4Q636</accession>
<dbReference type="VEuPathDB" id="TriTrypDB:LMJFC_310037000"/>
<evidence type="ECO:0000256" key="8">
    <source>
        <dbReference type="ARBA" id="ARBA00023098"/>
    </source>
</evidence>
<comment type="subcellular location">
    <subcellularLocation>
        <location evidence="1">Mitochondrion matrix</location>
    </subcellularLocation>
</comment>
<keyword evidence="21" id="KW-1185">Reference proteome</keyword>
<dbReference type="PROSITE" id="PS00166">
    <property type="entry name" value="ENOYL_COA_HYDRATASE"/>
    <property type="match status" value="1"/>
</dbReference>
<comment type="subunit">
    <text evidence="4">Homotrimer.</text>
</comment>
<evidence type="ECO:0000256" key="18">
    <source>
        <dbReference type="RuleBase" id="RU003707"/>
    </source>
</evidence>
<evidence type="ECO:0000256" key="16">
    <source>
        <dbReference type="ARBA" id="ARBA00068317"/>
    </source>
</evidence>
<evidence type="ECO:0000256" key="7">
    <source>
        <dbReference type="ARBA" id="ARBA00022990"/>
    </source>
</evidence>
<evidence type="ECO:0000256" key="19">
    <source>
        <dbReference type="SAM" id="MobiDB-lite"/>
    </source>
</evidence>
<comment type="catalytic activity">
    <reaction evidence="11">
        <text>(3Z)-decenoyl-CoA = (2E)-decenoyl-CoA</text>
        <dbReference type="Rhea" id="RHEA:77195"/>
        <dbReference type="ChEBI" id="CHEBI:61406"/>
        <dbReference type="ChEBI" id="CHEBI:195601"/>
    </reaction>
    <physiologicalReaction direction="left-to-right" evidence="11">
        <dbReference type="Rhea" id="RHEA:77196"/>
    </physiologicalReaction>
</comment>
<dbReference type="RefSeq" id="XP_001685212.1">
    <property type="nucleotide sequence ID" value="XM_001685160.1"/>
</dbReference>
<organism evidence="20 21">
    <name type="scientific">Leishmania major</name>
    <dbReference type="NCBI Taxonomy" id="5664"/>
    <lineage>
        <taxon>Eukaryota</taxon>
        <taxon>Discoba</taxon>
        <taxon>Euglenozoa</taxon>
        <taxon>Kinetoplastea</taxon>
        <taxon>Metakinetoplastina</taxon>
        <taxon>Trypanosomatida</taxon>
        <taxon>Trypanosomatidae</taxon>
        <taxon>Leishmaniinae</taxon>
        <taxon>Leishmania</taxon>
    </lineage>
</organism>
<evidence type="ECO:0000256" key="12">
    <source>
        <dbReference type="ARBA" id="ARBA00051293"/>
    </source>
</evidence>
<dbReference type="KEGG" id="lma:LMJF_31_2250"/>
<reference evidence="20 21" key="1">
    <citation type="journal article" date="2005" name="Science">
        <title>The genome of the kinetoplastid parasite, Leishmania major.</title>
        <authorList>
            <person name="Ivens A.C."/>
            <person name="Peacock C.S."/>
            <person name="Worthey E.A."/>
            <person name="Murphy L."/>
            <person name="Aggarwal G."/>
            <person name="Berriman M."/>
            <person name="Sisk E."/>
            <person name="Rajandream M.A."/>
            <person name="Adlem E."/>
            <person name="Aert R."/>
            <person name="Anupama A."/>
            <person name="Apostolou Z."/>
            <person name="Attipoe P."/>
            <person name="Bason N."/>
            <person name="Bauser C."/>
            <person name="Beck A."/>
            <person name="Beverley S.M."/>
            <person name="Bianchettin G."/>
            <person name="Borzym K."/>
            <person name="Bothe G."/>
            <person name="Bruschi C.V."/>
            <person name="Collins M."/>
            <person name="Cadag E."/>
            <person name="Ciarloni L."/>
            <person name="Clayton C."/>
            <person name="Coulson R.M."/>
            <person name="Cronin A."/>
            <person name="Cruz A.K."/>
            <person name="Davies R.M."/>
            <person name="De Gaudenzi J."/>
            <person name="Dobson D.E."/>
            <person name="Duesterhoeft A."/>
            <person name="Fazelina G."/>
            <person name="Fosker N."/>
            <person name="Frasch A.C."/>
            <person name="Fraser A."/>
            <person name="Fuchs M."/>
            <person name="Gabel C."/>
            <person name="Goble A."/>
            <person name="Goffeau A."/>
            <person name="Harris D."/>
            <person name="Hertz-Fowler C."/>
            <person name="Hilbert H."/>
            <person name="Horn D."/>
            <person name="Huang Y."/>
            <person name="Klages S."/>
            <person name="Knights A."/>
            <person name="Kube M."/>
            <person name="Larke N."/>
            <person name="Litvin L."/>
            <person name="Lord A."/>
            <person name="Louie T."/>
            <person name="Marra M."/>
            <person name="Masuy D."/>
            <person name="Matthews K."/>
            <person name="Michaeli S."/>
            <person name="Mottram J.C."/>
            <person name="Muller-Auer S."/>
            <person name="Munden H."/>
            <person name="Nelson S."/>
            <person name="Norbertczak H."/>
            <person name="Oliver K."/>
            <person name="O'neil S."/>
            <person name="Pentony M."/>
            <person name="Pohl T.M."/>
            <person name="Price C."/>
            <person name="Purnelle B."/>
            <person name="Quail M.A."/>
            <person name="Rabbinowitsch E."/>
            <person name="Reinhardt R."/>
            <person name="Rieger M."/>
            <person name="Rinta J."/>
            <person name="Robben J."/>
            <person name="Robertson L."/>
            <person name="Ruiz J.C."/>
            <person name="Rutter S."/>
            <person name="Saunders D."/>
            <person name="Schafer M."/>
            <person name="Schein J."/>
            <person name="Schwartz D.C."/>
            <person name="Seeger K."/>
            <person name="Seyler A."/>
            <person name="Sharp S."/>
            <person name="Shin H."/>
            <person name="Sivam D."/>
            <person name="Squares R."/>
            <person name="Squares S."/>
            <person name="Tosato V."/>
            <person name="Vogt C."/>
            <person name="Volckaert G."/>
            <person name="Wambutt R."/>
            <person name="Warren T."/>
            <person name="Wedler H."/>
            <person name="Woodward J."/>
            <person name="Zhou S."/>
            <person name="Zimmermann W."/>
            <person name="Smith D.F."/>
            <person name="Blackwell J.M."/>
            <person name="Stuart K.D."/>
            <person name="Barrell B."/>
            <person name="Myler P.J."/>
        </authorList>
    </citation>
    <scope>NUCLEOTIDE SEQUENCE [LARGE SCALE GENOMIC DNA]</scope>
    <source>
        <strain evidence="21">MHOM/IL/81/Friedlin</strain>
    </source>
</reference>
<evidence type="ECO:0000256" key="9">
    <source>
        <dbReference type="ARBA" id="ARBA00023128"/>
    </source>
</evidence>
<dbReference type="STRING" id="5664.Q4Q636"/>
<evidence type="ECO:0000313" key="21">
    <source>
        <dbReference type="Proteomes" id="UP000000542"/>
    </source>
</evidence>
<dbReference type="eggNOG" id="KOG1683">
    <property type="taxonomic scope" value="Eukaryota"/>
</dbReference>
<dbReference type="InterPro" id="IPR018376">
    <property type="entry name" value="Enoyl-CoA_hyd/isom_CS"/>
</dbReference>
<evidence type="ECO:0000256" key="13">
    <source>
        <dbReference type="ARBA" id="ARBA00052376"/>
    </source>
</evidence>
<dbReference type="FunFam" id="3.90.226.10:FF:000034">
    <property type="entry name" value="Enoyl-CoA delta isomerase 1"/>
    <property type="match status" value="1"/>
</dbReference>
<dbReference type="GO" id="GO:0006635">
    <property type="term" value="P:fatty acid beta-oxidation"/>
    <property type="evidence" value="ECO:0000318"/>
    <property type="project" value="GO_Central"/>
</dbReference>
<reference evidence="20 21" key="2">
    <citation type="journal article" date="2011" name="Genome Res.">
        <title>Chromosome and gene copy number variation allow major structural change between species and strains of Leishmania.</title>
        <authorList>
            <person name="Rogers M.B."/>
            <person name="Hilley J.D."/>
            <person name="Dickens N.J."/>
            <person name="Wilkes J."/>
            <person name="Bates P.A."/>
            <person name="Depledge D.P."/>
            <person name="Harris D."/>
            <person name="Her Y."/>
            <person name="Herzyk P."/>
            <person name="Imamura H."/>
            <person name="Otto T.D."/>
            <person name="Sanders M."/>
            <person name="Seeger K."/>
            <person name="Dujardin J.C."/>
            <person name="Berriman M."/>
            <person name="Smith D.F."/>
            <person name="Hertz-Fowler C."/>
            <person name="Mottram J.C."/>
        </authorList>
    </citation>
    <scope>NUCLEOTIDE SEQUENCE [LARGE SCALE GENOMIC DNA]</scope>
    <source>
        <strain evidence="21">MHOM/IL/81/Friedlin</strain>
    </source>
</reference>
<dbReference type="PANTHER" id="PTHR11941">
    <property type="entry name" value="ENOYL-COA HYDRATASE-RELATED"/>
    <property type="match status" value="1"/>
</dbReference>
<dbReference type="Gene3D" id="6.10.250.170">
    <property type="match status" value="1"/>
</dbReference>
<dbReference type="InterPro" id="IPR029045">
    <property type="entry name" value="ClpP/crotonase-like_dom_sf"/>
</dbReference>
<dbReference type="Proteomes" id="UP000000542">
    <property type="component" value="Chromosome 31"/>
</dbReference>